<dbReference type="AlphaFoldDB" id="A0A6N2SY68"/>
<dbReference type="SUPFAM" id="SSF55073">
    <property type="entry name" value="Nucleotide cyclase"/>
    <property type="match status" value="1"/>
</dbReference>
<name>A0A6N2SY68_9FIRM</name>
<dbReference type="Pfam" id="PF00990">
    <property type="entry name" value="GGDEF"/>
    <property type="match status" value="1"/>
</dbReference>
<dbReference type="InterPro" id="IPR029787">
    <property type="entry name" value="Nucleotide_cyclase"/>
</dbReference>
<proteinExistence type="predicted"/>
<dbReference type="PANTHER" id="PTHR46663">
    <property type="entry name" value="DIGUANYLATE CYCLASE DGCT-RELATED"/>
    <property type="match status" value="1"/>
</dbReference>
<dbReference type="PANTHER" id="PTHR46663:SF2">
    <property type="entry name" value="GGDEF DOMAIN-CONTAINING PROTEIN"/>
    <property type="match status" value="1"/>
</dbReference>
<protein>
    <submittedName>
        <fullName evidence="2">Phytochrome-like protein cph2</fullName>
    </submittedName>
</protein>
<reference evidence="2" key="1">
    <citation type="submission" date="2019-11" db="EMBL/GenBank/DDBJ databases">
        <authorList>
            <person name="Feng L."/>
        </authorList>
    </citation>
    <scope>NUCLEOTIDE SEQUENCE</scope>
    <source>
        <strain evidence="2">CnexileLFYP112</strain>
    </source>
</reference>
<sequence>MIIDLDNFKKVNDCMGHLQGDEVLKKCSLLMKKTLRPSDIIVRIGGDEFVAFLKDIKSREEIIRYTERLVEELQMPYIFENRALFVSGSIGIAVTPDDGNTFEGLYEKADRALYTVKTEGKNNFSFYEES</sequence>
<dbReference type="PROSITE" id="PS50887">
    <property type="entry name" value="GGDEF"/>
    <property type="match status" value="1"/>
</dbReference>
<dbReference type="SMART" id="SM00267">
    <property type="entry name" value="GGDEF"/>
    <property type="match status" value="1"/>
</dbReference>
<organism evidence="2">
    <name type="scientific">[Clostridium] nexile</name>
    <dbReference type="NCBI Taxonomy" id="29361"/>
    <lineage>
        <taxon>Bacteria</taxon>
        <taxon>Bacillati</taxon>
        <taxon>Bacillota</taxon>
        <taxon>Clostridia</taxon>
        <taxon>Lachnospirales</taxon>
        <taxon>Lachnospiraceae</taxon>
        <taxon>Tyzzerella</taxon>
    </lineage>
</organism>
<gene>
    <name evidence="2" type="primary">cph2_1</name>
    <name evidence="2" type="ORF">CNLFYP112_01535</name>
</gene>
<feature type="domain" description="GGDEF" evidence="1">
    <location>
        <begin position="1"/>
        <end position="129"/>
    </location>
</feature>
<dbReference type="InterPro" id="IPR043128">
    <property type="entry name" value="Rev_trsase/Diguanyl_cyclase"/>
</dbReference>
<evidence type="ECO:0000313" key="2">
    <source>
        <dbReference type="EMBL" id="VYS98094.1"/>
    </source>
</evidence>
<accession>A0A6N2SY68</accession>
<dbReference type="CDD" id="cd01949">
    <property type="entry name" value="GGDEF"/>
    <property type="match status" value="1"/>
</dbReference>
<dbReference type="EMBL" id="CACRTG010000008">
    <property type="protein sequence ID" value="VYS98094.1"/>
    <property type="molecule type" value="Genomic_DNA"/>
</dbReference>
<evidence type="ECO:0000259" key="1">
    <source>
        <dbReference type="PROSITE" id="PS50887"/>
    </source>
</evidence>
<dbReference type="InterPro" id="IPR052163">
    <property type="entry name" value="DGC-Regulatory_Protein"/>
</dbReference>
<dbReference type="Gene3D" id="3.30.70.270">
    <property type="match status" value="1"/>
</dbReference>
<dbReference type="InterPro" id="IPR000160">
    <property type="entry name" value="GGDEF_dom"/>
</dbReference>
<dbReference type="NCBIfam" id="TIGR00254">
    <property type="entry name" value="GGDEF"/>
    <property type="match status" value="1"/>
</dbReference>